<gene>
    <name evidence="4" type="ORF">C6P46_005974</name>
</gene>
<feature type="region of interest" description="Disordered" evidence="1">
    <location>
        <begin position="863"/>
        <end position="883"/>
    </location>
</feature>
<evidence type="ECO:0000259" key="2">
    <source>
        <dbReference type="PROSITE" id="PS50275"/>
    </source>
</evidence>
<feature type="domain" description="SAC" evidence="2">
    <location>
        <begin position="282"/>
        <end position="612"/>
    </location>
</feature>
<dbReference type="PANTHER" id="PTHR45662:SF7">
    <property type="entry name" value="SACI DOMAIN PROTEIN (AFU_ORTHOLOGUE AFUA_1G15890)"/>
    <property type="match status" value="1"/>
</dbReference>
<dbReference type="InterPro" id="IPR022158">
    <property type="entry name" value="Inositol_phosphatase"/>
</dbReference>
<dbReference type="GO" id="GO:0043812">
    <property type="term" value="F:phosphatidylinositol-4-phosphate phosphatase activity"/>
    <property type="evidence" value="ECO:0007669"/>
    <property type="project" value="TreeGrafter"/>
</dbReference>
<keyword evidence="5" id="KW-1185">Reference proteome</keyword>
<feature type="compositionally biased region" description="Acidic residues" evidence="1">
    <location>
        <begin position="160"/>
        <end position="174"/>
    </location>
</feature>
<dbReference type="InterPro" id="IPR002013">
    <property type="entry name" value="SAC_dom"/>
</dbReference>
<dbReference type="GO" id="GO:0046856">
    <property type="term" value="P:phosphatidylinositol dephosphorylation"/>
    <property type="evidence" value="ECO:0007669"/>
    <property type="project" value="TreeGrafter"/>
</dbReference>
<evidence type="ECO:0000259" key="3">
    <source>
        <dbReference type="PROSITE" id="PS51791"/>
    </source>
</evidence>
<dbReference type="PROSITE" id="PS51791">
    <property type="entry name" value="HSAC2"/>
    <property type="match status" value="1"/>
</dbReference>
<feature type="compositionally biased region" description="Polar residues" evidence="1">
    <location>
        <begin position="866"/>
        <end position="881"/>
    </location>
</feature>
<name>A0A9P7B9B3_RHOMI</name>
<dbReference type="Proteomes" id="UP000777482">
    <property type="component" value="Unassembled WGS sequence"/>
</dbReference>
<dbReference type="AlphaFoldDB" id="A0A9P7B9B3"/>
<proteinExistence type="predicted"/>
<organism evidence="4 5">
    <name type="scientific">Rhodotorula mucilaginosa</name>
    <name type="common">Yeast</name>
    <name type="synonym">Rhodotorula rubra</name>
    <dbReference type="NCBI Taxonomy" id="5537"/>
    <lineage>
        <taxon>Eukaryota</taxon>
        <taxon>Fungi</taxon>
        <taxon>Dikarya</taxon>
        <taxon>Basidiomycota</taxon>
        <taxon>Pucciniomycotina</taxon>
        <taxon>Microbotryomycetes</taxon>
        <taxon>Sporidiobolales</taxon>
        <taxon>Sporidiobolaceae</taxon>
        <taxon>Rhodotorula</taxon>
    </lineage>
</organism>
<sequence>MPPRLSDSPLALVHGSLRVFADDQGLVISPTNDRSHEAKSAVRLRWGTNAPEAVEWRGPADQDGLGVHCLGGVLAGFERSYLIAVIDSETAAELPEPRSKNHVKVSVAKTVIAIPLESQRLAGAVLRKHGERQRLRQSRLEAAGLRTKKDKDASASATDSETDDTASEPGEADSDDPHGPLPSSSSSVKRPFWQRGFSKRKSPASEGKDPSVPTSSEEVAPSAPGQLAEPTGADEAASGAGSSQDATALPELAATATESLAAAADKPAVSESQHELDVKLVAECLRVMTGLYFSHGTDITRSLQSKHDKADPLRHTPRWRSADRRFWLNENLMSPFVQAGLDSYVHILMQGFVDEVSVTLPIASYPALSSESDAPPTPSAVTLELTVVSRRSTERPGLRYQRRGINASGQVANFVETEFIVECKREGTPHVGSFVQTRGSIPIYWSQSPWALKPPPVLERTPEESRAAMKKHLDALRDRYGRLESSHSHTTLKRFGDYVSFDFHRETKGFNYSRISNLIDDIEPDLTEMRTFWSTPDEVFSTQAGVCRVNCIDSLDRTNVVQSAIARWVLNQHLIHLGITSAEEKGMHDDLDVAFNVLWADNGDAISREYAGTSALKGDFTRTGKRDWRGAMNDASNSIARILQSTVTDFFKQAALDYILGVNLNAFQEFAERLETSDPGEIVRIAAVRQEALDTAANEVLADGETKVAGWVLLSPSEINVVRPRKGGKYEEKVLLLSQKATYVVSYDYTLQKVSSYIRIPNSDVLGVQTGTYIISALDASGRDPVENFGLLLRYRASHTTERIRTYSLRTTSLKKKRVGLKDLTLPAQAPGQMPQPDEADRDAAETHFVAFKALRKDAVKVTGPDGTTTELPSKSRNSGGETAKDIVEDIAARVREECDKVGIADFVVEKDIISLVESKAATSIVDRLSHR</sequence>
<reference evidence="4 5" key="1">
    <citation type="submission" date="2020-11" db="EMBL/GenBank/DDBJ databases">
        <title>Kefir isolates.</title>
        <authorList>
            <person name="Marcisauskas S."/>
            <person name="Kim Y."/>
            <person name="Blasche S."/>
        </authorList>
    </citation>
    <scope>NUCLEOTIDE SEQUENCE [LARGE SCALE GENOMIC DNA]</scope>
    <source>
        <strain evidence="4 5">KR</strain>
    </source>
</reference>
<dbReference type="EMBL" id="PUHQ01000007">
    <property type="protein sequence ID" value="KAG0665880.1"/>
    <property type="molecule type" value="Genomic_DNA"/>
</dbReference>
<evidence type="ECO:0000313" key="4">
    <source>
        <dbReference type="EMBL" id="KAG0665880.1"/>
    </source>
</evidence>
<evidence type="ECO:0000313" key="5">
    <source>
        <dbReference type="Proteomes" id="UP000777482"/>
    </source>
</evidence>
<feature type="compositionally biased region" description="Low complexity" evidence="1">
    <location>
        <begin position="231"/>
        <end position="246"/>
    </location>
</feature>
<feature type="region of interest" description="Disordered" evidence="1">
    <location>
        <begin position="127"/>
        <end position="246"/>
    </location>
</feature>
<evidence type="ECO:0000256" key="1">
    <source>
        <dbReference type="SAM" id="MobiDB-lite"/>
    </source>
</evidence>
<dbReference type="InterPro" id="IPR034753">
    <property type="entry name" value="hSac2"/>
</dbReference>
<dbReference type="Pfam" id="PF12456">
    <property type="entry name" value="hSac2"/>
    <property type="match status" value="1"/>
</dbReference>
<dbReference type="GO" id="GO:0005783">
    <property type="term" value="C:endoplasmic reticulum"/>
    <property type="evidence" value="ECO:0007669"/>
    <property type="project" value="TreeGrafter"/>
</dbReference>
<dbReference type="OrthoDB" id="405996at2759"/>
<feature type="domain" description="HSac2" evidence="3">
    <location>
        <begin position="683"/>
        <end position="834"/>
    </location>
</feature>
<comment type="caution">
    <text evidence="4">The sequence shown here is derived from an EMBL/GenBank/DDBJ whole genome shotgun (WGS) entry which is preliminary data.</text>
</comment>
<feature type="compositionally biased region" description="Basic residues" evidence="1">
    <location>
        <begin position="127"/>
        <end position="137"/>
    </location>
</feature>
<protein>
    <recommendedName>
        <fullName evidence="6">SAC domain-containing protein</fullName>
    </recommendedName>
</protein>
<evidence type="ECO:0008006" key="6">
    <source>
        <dbReference type="Google" id="ProtNLM"/>
    </source>
</evidence>
<dbReference type="PROSITE" id="PS50275">
    <property type="entry name" value="SAC"/>
    <property type="match status" value="1"/>
</dbReference>
<accession>A0A9P7B9B3</accession>
<dbReference type="Pfam" id="PF02383">
    <property type="entry name" value="Syja_N"/>
    <property type="match status" value="1"/>
</dbReference>
<dbReference type="PANTHER" id="PTHR45662">
    <property type="entry name" value="PHOSPHATIDYLINOSITIDE PHOSPHATASE SAC1"/>
    <property type="match status" value="1"/>
</dbReference>